<feature type="domain" description="Small ribosomal subunit protein mS41 SAM" evidence="1">
    <location>
        <begin position="39"/>
        <end position="97"/>
    </location>
</feature>
<proteinExistence type="predicted"/>
<dbReference type="EnsemblPlants" id="Pp3c6_8090V3.2">
    <property type="protein sequence ID" value="Pp3c6_8090V3.2"/>
    <property type="gene ID" value="Pp3c6_8090"/>
</dbReference>
<dbReference type="AlphaFoldDB" id="A0A2K1KET4"/>
<reference evidence="3" key="3">
    <citation type="submission" date="2020-12" db="UniProtKB">
        <authorList>
            <consortium name="EnsemblPlants"/>
        </authorList>
    </citation>
    <scope>IDENTIFICATION</scope>
</reference>
<reference evidence="2 4" key="1">
    <citation type="journal article" date="2008" name="Science">
        <title>The Physcomitrella genome reveals evolutionary insights into the conquest of land by plants.</title>
        <authorList>
            <person name="Rensing S."/>
            <person name="Lang D."/>
            <person name="Zimmer A."/>
            <person name="Terry A."/>
            <person name="Salamov A."/>
            <person name="Shapiro H."/>
            <person name="Nishiyama T."/>
            <person name="Perroud P.-F."/>
            <person name="Lindquist E."/>
            <person name="Kamisugi Y."/>
            <person name="Tanahashi T."/>
            <person name="Sakakibara K."/>
            <person name="Fujita T."/>
            <person name="Oishi K."/>
            <person name="Shin-I T."/>
            <person name="Kuroki Y."/>
            <person name="Toyoda A."/>
            <person name="Suzuki Y."/>
            <person name="Hashimoto A."/>
            <person name="Yamaguchi K."/>
            <person name="Sugano A."/>
            <person name="Kohara Y."/>
            <person name="Fujiyama A."/>
            <person name="Anterola A."/>
            <person name="Aoki S."/>
            <person name="Ashton N."/>
            <person name="Barbazuk W.B."/>
            <person name="Barker E."/>
            <person name="Bennetzen J."/>
            <person name="Bezanilla M."/>
            <person name="Blankenship R."/>
            <person name="Cho S.H."/>
            <person name="Dutcher S."/>
            <person name="Estelle M."/>
            <person name="Fawcett J.A."/>
            <person name="Gundlach H."/>
            <person name="Hanada K."/>
            <person name="Heyl A."/>
            <person name="Hicks K.A."/>
            <person name="Hugh J."/>
            <person name="Lohr M."/>
            <person name="Mayer K."/>
            <person name="Melkozernov A."/>
            <person name="Murata T."/>
            <person name="Nelson D."/>
            <person name="Pils B."/>
            <person name="Prigge M."/>
            <person name="Reiss B."/>
            <person name="Renner T."/>
            <person name="Rombauts S."/>
            <person name="Rushton P."/>
            <person name="Sanderfoot A."/>
            <person name="Schween G."/>
            <person name="Shiu S.-H."/>
            <person name="Stueber K."/>
            <person name="Theodoulou F.L."/>
            <person name="Tu H."/>
            <person name="Van de Peer Y."/>
            <person name="Verrier P.J."/>
            <person name="Waters E."/>
            <person name="Wood A."/>
            <person name="Yang L."/>
            <person name="Cove D."/>
            <person name="Cuming A."/>
            <person name="Hasebe M."/>
            <person name="Lucas S."/>
            <person name="Mishler D.B."/>
            <person name="Reski R."/>
            <person name="Grigoriev I."/>
            <person name="Quatrano R.S."/>
            <person name="Boore J.L."/>
        </authorList>
    </citation>
    <scope>NUCLEOTIDE SEQUENCE [LARGE SCALE GENOMIC DNA]</scope>
    <source>
        <strain evidence="3 4">cv. Gransden 2004</strain>
    </source>
</reference>
<dbReference type="Gramene" id="Pp3c6_8090V3.1">
    <property type="protein sequence ID" value="Pp3c6_8090V3.1"/>
    <property type="gene ID" value="Pp3c6_8090"/>
</dbReference>
<dbReference type="GeneID" id="112283679"/>
<dbReference type="Gramene" id="Pp3c6_8090V3.2">
    <property type="protein sequence ID" value="Pp3c6_8090V3.2"/>
    <property type="gene ID" value="Pp3c6_8090"/>
</dbReference>
<keyword evidence="4" id="KW-1185">Reference proteome</keyword>
<dbReference type="OMA" id="VRHRTIM"/>
<evidence type="ECO:0000259" key="1">
    <source>
        <dbReference type="SMART" id="SM01238"/>
    </source>
</evidence>
<gene>
    <name evidence="3" type="primary">LOC112283679</name>
    <name evidence="2" type="ORF">PHYPA_008661</name>
</gene>
<dbReference type="Proteomes" id="UP000006727">
    <property type="component" value="Chromosome 6"/>
</dbReference>
<dbReference type="PaxDb" id="3218-PP1S282_55V6.1"/>
<dbReference type="Pfam" id="PF09597">
    <property type="entry name" value="SAM_Ribosomal_mS41"/>
    <property type="match status" value="1"/>
</dbReference>
<dbReference type="EMBL" id="ABEU02000006">
    <property type="protein sequence ID" value="PNR52287.1"/>
    <property type="molecule type" value="Genomic_DNA"/>
</dbReference>
<reference evidence="2 4" key="2">
    <citation type="journal article" date="2018" name="Plant J.">
        <title>The Physcomitrella patens chromosome-scale assembly reveals moss genome structure and evolution.</title>
        <authorList>
            <person name="Lang D."/>
            <person name="Ullrich K.K."/>
            <person name="Murat F."/>
            <person name="Fuchs J."/>
            <person name="Jenkins J."/>
            <person name="Haas F.B."/>
            <person name="Piednoel M."/>
            <person name="Gundlach H."/>
            <person name="Van Bel M."/>
            <person name="Meyberg R."/>
            <person name="Vives C."/>
            <person name="Morata J."/>
            <person name="Symeonidi A."/>
            <person name="Hiss M."/>
            <person name="Muchero W."/>
            <person name="Kamisugi Y."/>
            <person name="Saleh O."/>
            <person name="Blanc G."/>
            <person name="Decker E.L."/>
            <person name="van Gessel N."/>
            <person name="Grimwood J."/>
            <person name="Hayes R.D."/>
            <person name="Graham S.W."/>
            <person name="Gunter L.E."/>
            <person name="McDaniel S.F."/>
            <person name="Hoernstein S.N.W."/>
            <person name="Larsson A."/>
            <person name="Li F.W."/>
            <person name="Perroud P.F."/>
            <person name="Phillips J."/>
            <person name="Ranjan P."/>
            <person name="Rokshar D.S."/>
            <person name="Rothfels C.J."/>
            <person name="Schneider L."/>
            <person name="Shu S."/>
            <person name="Stevenson D.W."/>
            <person name="Thummler F."/>
            <person name="Tillich M."/>
            <person name="Villarreal Aguilar J.C."/>
            <person name="Widiez T."/>
            <person name="Wong G.K."/>
            <person name="Wymore A."/>
            <person name="Zhang Y."/>
            <person name="Zimmer A.D."/>
            <person name="Quatrano R.S."/>
            <person name="Mayer K.F.X."/>
            <person name="Goodstein D."/>
            <person name="Casacuberta J.M."/>
            <person name="Vandepoele K."/>
            <person name="Reski R."/>
            <person name="Cuming A.C."/>
            <person name="Tuskan G.A."/>
            <person name="Maumus F."/>
            <person name="Salse J."/>
            <person name="Schmutz J."/>
            <person name="Rensing S.A."/>
        </authorList>
    </citation>
    <scope>NUCLEOTIDE SEQUENCE [LARGE SCALE GENOMIC DNA]</scope>
    <source>
        <strain evidence="3 4">cv. Gransden 2004</strain>
    </source>
</reference>
<dbReference type="PANTHER" id="PTHR34955:SF2">
    <property type="entry name" value="IGR MOTIF PROTEIN"/>
    <property type="match status" value="1"/>
</dbReference>
<sequence>MAMMGSRRLGASLYSRFLSSAASSSSAAPSAASSGEIGVQDFVNSIKGAEPHAAKIAQAIFGVPSLLQTRSSRLKKMGIPCKQRKMILRYTEKYRQGIWTPRMSTKQ</sequence>
<protein>
    <recommendedName>
        <fullName evidence="1">Small ribosomal subunit protein mS41 SAM domain-containing protein</fullName>
    </recommendedName>
</protein>
<name>A0A2K1KET4_PHYPA</name>
<evidence type="ECO:0000313" key="2">
    <source>
        <dbReference type="EMBL" id="PNR52287.1"/>
    </source>
</evidence>
<dbReference type="SMART" id="SM01238">
    <property type="entry name" value="IGR"/>
    <property type="match status" value="1"/>
</dbReference>
<dbReference type="PANTHER" id="PTHR34955">
    <property type="entry name" value="IGR MOTIF PROTEIN"/>
    <property type="match status" value="1"/>
</dbReference>
<accession>A0A2K1KET4</accession>
<dbReference type="RefSeq" id="NP_001368790.1">
    <property type="nucleotide sequence ID" value="NM_001381861.1"/>
</dbReference>
<dbReference type="EnsemblPlants" id="Pp3c6_8090V3.1">
    <property type="protein sequence ID" value="Pp3c6_8090V3.1"/>
    <property type="gene ID" value="Pp3c6_8090"/>
</dbReference>
<organism evidence="2">
    <name type="scientific">Physcomitrium patens</name>
    <name type="common">Spreading-leaved earth moss</name>
    <name type="synonym">Physcomitrella patens</name>
    <dbReference type="NCBI Taxonomy" id="3218"/>
    <lineage>
        <taxon>Eukaryota</taxon>
        <taxon>Viridiplantae</taxon>
        <taxon>Streptophyta</taxon>
        <taxon>Embryophyta</taxon>
        <taxon>Bryophyta</taxon>
        <taxon>Bryophytina</taxon>
        <taxon>Bryopsida</taxon>
        <taxon>Funariidae</taxon>
        <taxon>Funariales</taxon>
        <taxon>Funariaceae</taxon>
        <taxon>Physcomitrium</taxon>
    </lineage>
</organism>
<dbReference type="STRING" id="3218.A0A2K1KET4"/>
<dbReference type="InterPro" id="IPR019083">
    <property type="entry name" value="SAM_Ribosomal_mS41"/>
</dbReference>
<evidence type="ECO:0000313" key="3">
    <source>
        <dbReference type="EnsemblPlants" id="Pp3c6_8090V3.1"/>
    </source>
</evidence>
<evidence type="ECO:0000313" key="4">
    <source>
        <dbReference type="Proteomes" id="UP000006727"/>
    </source>
</evidence>